<dbReference type="PANTHER" id="PTHR11662">
    <property type="entry name" value="SOLUTE CARRIER FAMILY 17"/>
    <property type="match status" value="1"/>
</dbReference>
<feature type="transmembrane region" description="Helical" evidence="5">
    <location>
        <begin position="68"/>
        <end position="90"/>
    </location>
</feature>
<evidence type="ECO:0000313" key="7">
    <source>
        <dbReference type="Proteomes" id="UP000198844"/>
    </source>
</evidence>
<dbReference type="Gene3D" id="1.20.1250.20">
    <property type="entry name" value="MFS general substrate transporter like domains"/>
    <property type="match status" value="1"/>
</dbReference>
<protein>
    <submittedName>
        <fullName evidence="6">MFS transporter, ACS family, hexuronate transporter</fullName>
    </submittedName>
</protein>
<sequence>MEGGQDEVEALDAVNVNARAPGWGALIRKRETWAFLIGKFLTDPVWWFYLFWLPKWLNESRGMDMQHIGLPLVCIYAMTTVGSIGGGWLSSALLRSGWSVNAARKTAMLICACCVLPIAFVSQVDNLWGAVAIVGLAAAAHQGWSANLFTTASDLFPKRALGAVVGIGGMAGSIGAVLFSEVIGQVLQRTGHYWVLFAIGALAYLVALAVMQMLTPRMTPAKLDA</sequence>
<name>A0A1I7ERD9_9BURK</name>
<comment type="subcellular location">
    <subcellularLocation>
        <location evidence="1">Membrane</location>
        <topology evidence="1">Multi-pass membrane protein</topology>
    </subcellularLocation>
</comment>
<dbReference type="GO" id="GO:0015134">
    <property type="term" value="F:hexuronate transmembrane transporter activity"/>
    <property type="evidence" value="ECO:0007669"/>
    <property type="project" value="TreeGrafter"/>
</dbReference>
<dbReference type="Pfam" id="PF07690">
    <property type="entry name" value="MFS_1"/>
    <property type="match status" value="1"/>
</dbReference>
<dbReference type="EMBL" id="FPBH01000056">
    <property type="protein sequence ID" value="SFU26476.1"/>
    <property type="molecule type" value="Genomic_DNA"/>
</dbReference>
<keyword evidence="3 5" id="KW-1133">Transmembrane helix</keyword>
<feature type="transmembrane region" description="Helical" evidence="5">
    <location>
        <begin position="33"/>
        <end position="53"/>
    </location>
</feature>
<keyword evidence="2 5" id="KW-0812">Transmembrane</keyword>
<proteinExistence type="predicted"/>
<dbReference type="AlphaFoldDB" id="A0A1I7ERD9"/>
<dbReference type="PANTHER" id="PTHR11662:SF285">
    <property type="entry name" value="HEXURONATE TRANSPORTER"/>
    <property type="match status" value="1"/>
</dbReference>
<dbReference type="Proteomes" id="UP000198844">
    <property type="component" value="Unassembled WGS sequence"/>
</dbReference>
<evidence type="ECO:0000256" key="4">
    <source>
        <dbReference type="ARBA" id="ARBA00023136"/>
    </source>
</evidence>
<feature type="transmembrane region" description="Helical" evidence="5">
    <location>
        <begin position="192"/>
        <end position="214"/>
    </location>
</feature>
<dbReference type="InterPro" id="IPR036259">
    <property type="entry name" value="MFS_trans_sf"/>
</dbReference>
<reference evidence="6 7" key="1">
    <citation type="submission" date="2016-10" db="EMBL/GenBank/DDBJ databases">
        <authorList>
            <person name="de Groot N.N."/>
        </authorList>
    </citation>
    <scope>NUCLEOTIDE SEQUENCE [LARGE SCALE GENOMIC DNA]</scope>
    <source>
        <strain evidence="6 7">LMG 27731</strain>
    </source>
</reference>
<dbReference type="InterPro" id="IPR011701">
    <property type="entry name" value="MFS"/>
</dbReference>
<dbReference type="GO" id="GO:0016020">
    <property type="term" value="C:membrane"/>
    <property type="evidence" value="ECO:0007669"/>
    <property type="project" value="UniProtKB-SubCell"/>
</dbReference>
<feature type="transmembrane region" description="Helical" evidence="5">
    <location>
        <begin position="161"/>
        <end position="180"/>
    </location>
</feature>
<organism evidence="6 7">
    <name type="scientific">Paraburkholderia aspalathi</name>
    <dbReference type="NCBI Taxonomy" id="1324617"/>
    <lineage>
        <taxon>Bacteria</taxon>
        <taxon>Pseudomonadati</taxon>
        <taxon>Pseudomonadota</taxon>
        <taxon>Betaproteobacteria</taxon>
        <taxon>Burkholderiales</taxon>
        <taxon>Burkholderiaceae</taxon>
        <taxon>Paraburkholderia</taxon>
    </lineage>
</organism>
<dbReference type="SUPFAM" id="SSF103473">
    <property type="entry name" value="MFS general substrate transporter"/>
    <property type="match status" value="1"/>
</dbReference>
<evidence type="ECO:0000256" key="1">
    <source>
        <dbReference type="ARBA" id="ARBA00004141"/>
    </source>
</evidence>
<gene>
    <name evidence="6" type="ORF">SAMN05192563_105626</name>
</gene>
<keyword evidence="4 5" id="KW-0472">Membrane</keyword>
<evidence type="ECO:0000256" key="3">
    <source>
        <dbReference type="ARBA" id="ARBA00022989"/>
    </source>
</evidence>
<evidence type="ECO:0000313" key="6">
    <source>
        <dbReference type="EMBL" id="SFU26476.1"/>
    </source>
</evidence>
<evidence type="ECO:0000256" key="5">
    <source>
        <dbReference type="SAM" id="Phobius"/>
    </source>
</evidence>
<accession>A0A1I7ERD9</accession>
<evidence type="ECO:0000256" key="2">
    <source>
        <dbReference type="ARBA" id="ARBA00022692"/>
    </source>
</evidence>
<feature type="transmembrane region" description="Helical" evidence="5">
    <location>
        <begin position="102"/>
        <end position="121"/>
    </location>
</feature>
<dbReference type="InterPro" id="IPR050382">
    <property type="entry name" value="MFS_Na/Anion_cotransporter"/>
</dbReference>